<feature type="domain" description="WxL Interacting Protein host binding" evidence="3">
    <location>
        <begin position="163"/>
        <end position="296"/>
    </location>
</feature>
<evidence type="ECO:0000259" key="3">
    <source>
        <dbReference type="Pfam" id="PF11797"/>
    </source>
</evidence>
<dbReference type="Pfam" id="PF06030">
    <property type="entry name" value="WxLIP_PGBD"/>
    <property type="match status" value="1"/>
</dbReference>
<accession>A0A417ZD58</accession>
<sequence>MDRGFLMKIIKNLITLIVTLGWCLFFNYHLVQAEGMPVTVQLQLPANNKSTGVVNLDVQPQQIVNFAVLLRNSSSNSVKIQIAPGVAKTNENGAIFLGDTSRKGMDSSWHYHLRDLGFHSQTITVAPQSTKKIPVQLTVPKYQGSISGSIIVRPVVSRQAQETNQIQQAYGVLLNVGHYDQLSPKISLGPLQVRSQGGHSVTIGPIHNQRPIYYGNGALDYQGQIINSKHQPITKVHLSQASLAANSILPLTLDWGEQPIKAGNYLFKAQVREGQHYWRFKRHFTITNQQAVKLNQKNLNLKPDHRPLIITLIAIALVAIALFFWLVFWYAKNKGAVKASKNR</sequence>
<evidence type="ECO:0000256" key="1">
    <source>
        <dbReference type="SAM" id="Phobius"/>
    </source>
</evidence>
<evidence type="ECO:0000313" key="5">
    <source>
        <dbReference type="Proteomes" id="UP000284822"/>
    </source>
</evidence>
<dbReference type="InterPro" id="IPR021759">
    <property type="entry name" value="WxLIP_HBD"/>
</dbReference>
<evidence type="ECO:0000259" key="2">
    <source>
        <dbReference type="Pfam" id="PF06030"/>
    </source>
</evidence>
<protein>
    <submittedName>
        <fullName evidence="4">Uncharacterized protein</fullName>
    </submittedName>
</protein>
<dbReference type="AlphaFoldDB" id="A0A417ZD58"/>
<name>A0A417ZD58_9LACO</name>
<feature type="transmembrane region" description="Helical" evidence="1">
    <location>
        <begin position="308"/>
        <end position="331"/>
    </location>
</feature>
<dbReference type="InterPro" id="IPR010317">
    <property type="entry name" value="WxLIP_PGBD"/>
</dbReference>
<keyword evidence="1" id="KW-0472">Membrane</keyword>
<feature type="domain" description="WxL Interacting Protein peptidoglycan binding" evidence="2">
    <location>
        <begin position="40"/>
        <end position="152"/>
    </location>
</feature>
<organism evidence="4 5">
    <name type="scientific">Bombilactobacillus bombi</name>
    <dbReference type="NCBI Taxonomy" id="1303590"/>
    <lineage>
        <taxon>Bacteria</taxon>
        <taxon>Bacillati</taxon>
        <taxon>Bacillota</taxon>
        <taxon>Bacilli</taxon>
        <taxon>Lactobacillales</taxon>
        <taxon>Lactobacillaceae</taxon>
        <taxon>Bombilactobacillus</taxon>
    </lineage>
</organism>
<proteinExistence type="predicted"/>
<dbReference type="Pfam" id="PF11797">
    <property type="entry name" value="WxLIP_HBD"/>
    <property type="match status" value="1"/>
</dbReference>
<comment type="caution">
    <text evidence="4">The sequence shown here is derived from an EMBL/GenBank/DDBJ whole genome shotgun (WGS) entry which is preliminary data.</text>
</comment>
<dbReference type="Proteomes" id="UP000284822">
    <property type="component" value="Unassembled WGS sequence"/>
</dbReference>
<keyword evidence="1" id="KW-1133">Transmembrane helix</keyword>
<gene>
    <name evidence="4" type="ORF">DS832_00280</name>
</gene>
<dbReference type="EMBL" id="QOCS01000002">
    <property type="protein sequence ID" value="RHW48720.1"/>
    <property type="molecule type" value="Genomic_DNA"/>
</dbReference>
<keyword evidence="1" id="KW-0812">Transmembrane</keyword>
<reference evidence="4 5" key="1">
    <citation type="submission" date="2018-07" db="EMBL/GenBank/DDBJ databases">
        <title>Genome sequences of six Lactobacillus spp. isolated from bumble bee guts.</title>
        <authorList>
            <person name="Motta E.V.S."/>
            <person name="Moran N.A."/>
        </authorList>
    </citation>
    <scope>NUCLEOTIDE SEQUENCE [LARGE SCALE GENOMIC DNA]</scope>
    <source>
        <strain evidence="4 5">LV-8.1</strain>
    </source>
</reference>
<evidence type="ECO:0000313" key="4">
    <source>
        <dbReference type="EMBL" id="RHW48720.1"/>
    </source>
</evidence>